<protein>
    <submittedName>
        <fullName evidence="1">Group III truncated hemoglobin</fullName>
    </submittedName>
</protein>
<accession>A0ABW0MKC4</accession>
<dbReference type="RefSeq" id="WP_379754847.1">
    <property type="nucleotide sequence ID" value="NZ_JBHSMR010000013.1"/>
</dbReference>
<dbReference type="CDD" id="cd08916">
    <property type="entry name" value="TrHb3_P"/>
    <property type="match status" value="1"/>
</dbReference>
<name>A0ABW0MKC4_9BURK</name>
<dbReference type="EMBL" id="JBHSMR010000013">
    <property type="protein sequence ID" value="MFC5478693.1"/>
    <property type="molecule type" value="Genomic_DNA"/>
</dbReference>
<dbReference type="SUPFAM" id="SSF46458">
    <property type="entry name" value="Globin-like"/>
    <property type="match status" value="1"/>
</dbReference>
<gene>
    <name evidence="1" type="ORF">ACFPQ5_10860</name>
</gene>
<keyword evidence="2" id="KW-1185">Reference proteome</keyword>
<dbReference type="Proteomes" id="UP001596101">
    <property type="component" value="Unassembled WGS sequence"/>
</dbReference>
<comment type="caution">
    <text evidence="1">The sequence shown here is derived from an EMBL/GenBank/DDBJ whole genome shotgun (WGS) entry which is preliminary data.</text>
</comment>
<sequence>MHTEPTRDAIATLVHDFYADIRRDALLQPVFDGAIGDHWEPHLARMVDFWCSVMLSSAEFKGNVYGKHMALAGIEPEHFRRWLTLFESHVRRLFQPEVAEEFMAAARRIAASLQYGFFGRLEVA</sequence>
<organism evidence="1 2">
    <name type="scientific">Massilia suwonensis</name>
    <dbReference type="NCBI Taxonomy" id="648895"/>
    <lineage>
        <taxon>Bacteria</taxon>
        <taxon>Pseudomonadati</taxon>
        <taxon>Pseudomonadota</taxon>
        <taxon>Betaproteobacteria</taxon>
        <taxon>Burkholderiales</taxon>
        <taxon>Oxalobacteraceae</taxon>
        <taxon>Telluria group</taxon>
        <taxon>Massilia</taxon>
    </lineage>
</organism>
<dbReference type="InterPro" id="IPR009050">
    <property type="entry name" value="Globin-like_sf"/>
</dbReference>
<dbReference type="InterPro" id="IPR012292">
    <property type="entry name" value="Globin/Proto"/>
</dbReference>
<proteinExistence type="predicted"/>
<evidence type="ECO:0000313" key="1">
    <source>
        <dbReference type="EMBL" id="MFC5478693.1"/>
    </source>
</evidence>
<reference evidence="2" key="1">
    <citation type="journal article" date="2019" name="Int. J. Syst. Evol. Microbiol.">
        <title>The Global Catalogue of Microorganisms (GCM) 10K type strain sequencing project: providing services to taxonomists for standard genome sequencing and annotation.</title>
        <authorList>
            <consortium name="The Broad Institute Genomics Platform"/>
            <consortium name="The Broad Institute Genome Sequencing Center for Infectious Disease"/>
            <person name="Wu L."/>
            <person name="Ma J."/>
        </authorList>
    </citation>
    <scope>NUCLEOTIDE SEQUENCE [LARGE SCALE GENOMIC DNA]</scope>
    <source>
        <strain evidence="2">CCUG 43111</strain>
    </source>
</reference>
<evidence type="ECO:0000313" key="2">
    <source>
        <dbReference type="Proteomes" id="UP001596101"/>
    </source>
</evidence>
<dbReference type="Gene3D" id="1.10.490.10">
    <property type="entry name" value="Globins"/>
    <property type="match status" value="1"/>
</dbReference>